<dbReference type="EMBL" id="JAMQOQ010000001">
    <property type="protein sequence ID" value="MDS0293713.1"/>
    <property type="molecule type" value="Genomic_DNA"/>
</dbReference>
<sequence length="314" mass="31310">MDRDAARTVGLALLAVLALGVAAATIDTAVTGGSGGFGGEAGGSGLGPSDQGDVGLSETQSGGGAPVGPFCLPVLSSPPVVAGLLLVFAGLLTLVYYDTRSLLPVAAVGLTFGVPGYVFWMLLTTCGPLEFGGAGMSAGNGSFPLPEGGGQLGGSGEGAVSAPTAVFGILLALALVGAVALLVLSTGDDEAAGRETVAAEEDPDVDVGEIGRAAGAAADRIEEDADVGNEVYRAWTEMTALLDIPNPRTSTPGEFASAAVEAGMARGDVDELTRLFEEVRYGGESATEAREERAVTALRRIESAYADAEAEGDS</sequence>
<keyword evidence="5" id="KW-1185">Reference proteome</keyword>
<evidence type="ECO:0000313" key="5">
    <source>
        <dbReference type="Proteomes" id="UP001254813"/>
    </source>
</evidence>
<evidence type="ECO:0000256" key="2">
    <source>
        <dbReference type="SAM" id="Phobius"/>
    </source>
</evidence>
<feature type="transmembrane region" description="Helical" evidence="2">
    <location>
        <begin position="80"/>
        <end position="97"/>
    </location>
</feature>
<dbReference type="Pfam" id="PF13559">
    <property type="entry name" value="DUF4129"/>
    <property type="match status" value="1"/>
</dbReference>
<evidence type="ECO:0000259" key="3">
    <source>
        <dbReference type="Pfam" id="PF13559"/>
    </source>
</evidence>
<keyword evidence="2" id="KW-0472">Membrane</keyword>
<evidence type="ECO:0000256" key="1">
    <source>
        <dbReference type="SAM" id="MobiDB-lite"/>
    </source>
</evidence>
<comment type="caution">
    <text evidence="4">The sequence shown here is derived from an EMBL/GenBank/DDBJ whole genome shotgun (WGS) entry which is preliminary data.</text>
</comment>
<protein>
    <submittedName>
        <fullName evidence="4">DUF4129 domain-containing protein</fullName>
    </submittedName>
</protein>
<dbReference type="InterPro" id="IPR025403">
    <property type="entry name" value="TgpA-like_C"/>
</dbReference>
<name>A0ABU2G0B1_9EURY</name>
<organism evidence="4 5">
    <name type="scientific">Halogeometricum luteum</name>
    <dbReference type="NCBI Taxonomy" id="2950537"/>
    <lineage>
        <taxon>Archaea</taxon>
        <taxon>Methanobacteriati</taxon>
        <taxon>Methanobacteriota</taxon>
        <taxon>Stenosarchaea group</taxon>
        <taxon>Halobacteria</taxon>
        <taxon>Halobacteriales</taxon>
        <taxon>Haloferacaceae</taxon>
        <taxon>Halogeometricum</taxon>
    </lineage>
</organism>
<gene>
    <name evidence="4" type="ORF">NDI79_05945</name>
</gene>
<reference evidence="4 5" key="1">
    <citation type="submission" date="2022-06" db="EMBL/GenBank/DDBJ databases">
        <title>Halogeometricum sp. a new haloarchaeum isolate from saline soil.</title>
        <authorList>
            <person name="Strakova D."/>
            <person name="Galisteo C."/>
            <person name="Sanchez-Porro C."/>
            <person name="Ventosa A."/>
        </authorList>
    </citation>
    <scope>NUCLEOTIDE SEQUENCE [LARGE SCALE GENOMIC DNA]</scope>
    <source>
        <strain evidence="5">S3BR25-2</strain>
    </source>
</reference>
<proteinExistence type="predicted"/>
<accession>A0ABU2G0B1</accession>
<feature type="region of interest" description="Disordered" evidence="1">
    <location>
        <begin position="40"/>
        <end position="61"/>
    </location>
</feature>
<dbReference type="Proteomes" id="UP001254813">
    <property type="component" value="Unassembled WGS sequence"/>
</dbReference>
<keyword evidence="2" id="KW-0812">Transmembrane</keyword>
<keyword evidence="2" id="KW-1133">Transmembrane helix</keyword>
<feature type="transmembrane region" description="Helical" evidence="2">
    <location>
        <begin position="102"/>
        <end position="123"/>
    </location>
</feature>
<feature type="transmembrane region" description="Helical" evidence="2">
    <location>
        <begin position="165"/>
        <end position="184"/>
    </location>
</feature>
<evidence type="ECO:0000313" key="4">
    <source>
        <dbReference type="EMBL" id="MDS0293713.1"/>
    </source>
</evidence>
<feature type="domain" description="Protein-glutamine gamma-glutamyltransferase-like C-terminal" evidence="3">
    <location>
        <begin position="233"/>
        <end position="299"/>
    </location>
</feature>
<dbReference type="RefSeq" id="WP_310927525.1">
    <property type="nucleotide sequence ID" value="NZ_JAMQOQ010000001.1"/>
</dbReference>